<accession>A0A1G2KL16</accession>
<evidence type="ECO:0000313" key="1">
    <source>
        <dbReference type="EMBL" id="OGZ99963.1"/>
    </source>
</evidence>
<reference evidence="1 2" key="1">
    <citation type="journal article" date="2016" name="Nat. Commun.">
        <title>Thousands of microbial genomes shed light on interconnected biogeochemical processes in an aquifer system.</title>
        <authorList>
            <person name="Anantharaman K."/>
            <person name="Brown C.T."/>
            <person name="Hug L.A."/>
            <person name="Sharon I."/>
            <person name="Castelle C.J."/>
            <person name="Probst A.J."/>
            <person name="Thomas B.C."/>
            <person name="Singh A."/>
            <person name="Wilkins M.J."/>
            <person name="Karaoz U."/>
            <person name="Brodie E.L."/>
            <person name="Williams K.H."/>
            <person name="Hubbard S.S."/>
            <person name="Banfield J.F."/>
        </authorList>
    </citation>
    <scope>NUCLEOTIDE SEQUENCE [LARGE SCALE GENOMIC DNA]</scope>
</reference>
<name>A0A1G2KL16_9BACT</name>
<evidence type="ECO:0000313" key="2">
    <source>
        <dbReference type="Proteomes" id="UP000179023"/>
    </source>
</evidence>
<dbReference type="STRING" id="1802270.A3C07_02825"/>
<organism evidence="1 2">
    <name type="scientific">Candidatus Sungbacteria bacterium RIFCSPHIGHO2_02_FULL_47_11</name>
    <dbReference type="NCBI Taxonomy" id="1802270"/>
    <lineage>
        <taxon>Bacteria</taxon>
        <taxon>Candidatus Sungiibacteriota</taxon>
    </lineage>
</organism>
<sequence>MEGVILEKRIEQWIPIVYLFGQTSDNQISVLSRGMELWKKKLVASILINDGEIKHGYPGFASWKHELLRMGVVENAILPLRSNILNENVNTYTEARALVLYARAHGWKRIYISASPFHQLRAFISTVSVLLREYPSLCVYNAVGTPLPWSETVRHSQGTLIGKRRDFLKTELESIYCYYLKGDLVPPEKVLAYL</sequence>
<comment type="caution">
    <text evidence="1">The sequence shown here is derived from an EMBL/GenBank/DDBJ whole genome shotgun (WGS) entry which is preliminary data.</text>
</comment>
<gene>
    <name evidence="1" type="ORF">A3C07_02825</name>
</gene>
<protein>
    <recommendedName>
        <fullName evidence="3">DUF218 domain-containing protein</fullName>
    </recommendedName>
</protein>
<dbReference type="EMBL" id="MHQI01000030">
    <property type="protein sequence ID" value="OGZ99963.1"/>
    <property type="molecule type" value="Genomic_DNA"/>
</dbReference>
<proteinExistence type="predicted"/>
<dbReference type="AlphaFoldDB" id="A0A1G2KL16"/>
<evidence type="ECO:0008006" key="3">
    <source>
        <dbReference type="Google" id="ProtNLM"/>
    </source>
</evidence>
<dbReference type="Proteomes" id="UP000179023">
    <property type="component" value="Unassembled WGS sequence"/>
</dbReference>